<evidence type="ECO:0000313" key="3">
    <source>
        <dbReference type="Proteomes" id="UP000576792"/>
    </source>
</evidence>
<feature type="region of interest" description="Disordered" evidence="1">
    <location>
        <begin position="1"/>
        <end position="53"/>
    </location>
</feature>
<keyword evidence="3" id="KW-1185">Reference proteome</keyword>
<feature type="region of interest" description="Disordered" evidence="1">
    <location>
        <begin position="73"/>
        <end position="92"/>
    </location>
</feature>
<dbReference type="InterPro" id="IPR011047">
    <property type="entry name" value="Quinoprotein_ADH-like_sf"/>
</dbReference>
<reference evidence="2 3" key="1">
    <citation type="submission" date="2020-03" db="EMBL/GenBank/DDBJ databases">
        <title>Sequencing the genomes of 1000 actinobacteria strains.</title>
        <authorList>
            <person name="Klenk H.-P."/>
        </authorList>
    </citation>
    <scope>NUCLEOTIDE SEQUENCE [LARGE SCALE GENOMIC DNA]</scope>
    <source>
        <strain evidence="2 3">DSM 18964</strain>
    </source>
</reference>
<name>A0A846S2I2_9MICO</name>
<organism evidence="2 3">
    <name type="scientific">Brevibacterium marinum</name>
    <dbReference type="NCBI Taxonomy" id="418643"/>
    <lineage>
        <taxon>Bacteria</taxon>
        <taxon>Bacillati</taxon>
        <taxon>Actinomycetota</taxon>
        <taxon>Actinomycetes</taxon>
        <taxon>Micrococcales</taxon>
        <taxon>Brevibacteriaceae</taxon>
        <taxon>Brevibacterium</taxon>
    </lineage>
</organism>
<gene>
    <name evidence="2" type="ORF">BKA07_001386</name>
</gene>
<dbReference type="EMBL" id="JAATJN010000001">
    <property type="protein sequence ID" value="NJC56351.1"/>
    <property type="molecule type" value="Genomic_DNA"/>
</dbReference>
<dbReference type="SUPFAM" id="SSF50998">
    <property type="entry name" value="Quinoprotein alcohol dehydrogenase-like"/>
    <property type="match status" value="1"/>
</dbReference>
<dbReference type="RefSeq" id="WP_167950239.1">
    <property type="nucleotide sequence ID" value="NZ_BAAAPQ010000026.1"/>
</dbReference>
<evidence type="ECO:0000256" key="1">
    <source>
        <dbReference type="SAM" id="MobiDB-lite"/>
    </source>
</evidence>
<evidence type="ECO:0000313" key="2">
    <source>
        <dbReference type="EMBL" id="NJC56351.1"/>
    </source>
</evidence>
<comment type="caution">
    <text evidence="2">The sequence shown here is derived from an EMBL/GenBank/DDBJ whole genome shotgun (WGS) entry which is preliminary data.</text>
</comment>
<protein>
    <submittedName>
        <fullName evidence="2">Outer membrane protein assembly factor BamB</fullName>
    </submittedName>
</protein>
<dbReference type="Proteomes" id="UP000576792">
    <property type="component" value="Unassembled WGS sequence"/>
</dbReference>
<proteinExistence type="predicted"/>
<sequence>MISNRASSAGDRRRSLGPMRGPGTVFSSGDDGDAVALDPDTGEAAADPPPDSRILGEYQGTILSVDDDGLVASEQGGIHVGDPAVGPRLETR</sequence>
<accession>A0A846S2I2</accession>
<dbReference type="AlphaFoldDB" id="A0A846S2I2"/>